<dbReference type="GO" id="GO:0005886">
    <property type="term" value="C:plasma membrane"/>
    <property type="evidence" value="ECO:0007669"/>
    <property type="project" value="TreeGrafter"/>
</dbReference>
<dbReference type="EMBL" id="WEGH01000004">
    <property type="protein sequence ID" value="MQY08148.1"/>
    <property type="molecule type" value="Genomic_DNA"/>
</dbReference>
<reference evidence="3 4" key="1">
    <citation type="submission" date="2019-10" db="EMBL/GenBank/DDBJ databases">
        <title>Actinomadura rubteroloni sp. nov. and Actinomadura macrotermitis sp. nov., isolated from the gut of fungus growing-termite Macrotermes natalensis.</title>
        <authorList>
            <person name="Benndorf R."/>
            <person name="Martin K."/>
            <person name="Kuefner M."/>
            <person name="De Beer W."/>
            <person name="Kaster A.-K."/>
            <person name="Vollmers J."/>
            <person name="Poulsen M."/>
            <person name="Beemelmanns C."/>
        </authorList>
    </citation>
    <scope>NUCLEOTIDE SEQUENCE [LARGE SCALE GENOMIC DNA]</scope>
    <source>
        <strain evidence="3 4">RB68</strain>
    </source>
</reference>
<evidence type="ECO:0000256" key="1">
    <source>
        <dbReference type="ARBA" id="ARBA00008710"/>
    </source>
</evidence>
<dbReference type="InterPro" id="IPR004378">
    <property type="entry name" value="F420H2_quin_Rdtase"/>
</dbReference>
<dbReference type="PANTHER" id="PTHR39428:SF3">
    <property type="entry name" value="DEAZAFLAVIN-DEPENDENT NITROREDUCTASE"/>
    <property type="match status" value="1"/>
</dbReference>
<keyword evidence="3" id="KW-0560">Oxidoreductase</keyword>
<dbReference type="GO" id="GO:0070967">
    <property type="term" value="F:coenzyme F420 binding"/>
    <property type="evidence" value="ECO:0007669"/>
    <property type="project" value="TreeGrafter"/>
</dbReference>
<protein>
    <submittedName>
        <fullName evidence="3">F420H(2)-dependent quinone reductase</fullName>
        <ecNumber evidence="3">1.1.98.-</ecNumber>
    </submittedName>
</protein>
<evidence type="ECO:0000256" key="2">
    <source>
        <dbReference type="ARBA" id="ARBA00049106"/>
    </source>
</evidence>
<dbReference type="GO" id="GO:0016491">
    <property type="term" value="F:oxidoreductase activity"/>
    <property type="evidence" value="ECO:0007669"/>
    <property type="project" value="UniProtKB-KW"/>
</dbReference>
<organism evidence="3 4">
    <name type="scientific">Actinomadura macrotermitis</name>
    <dbReference type="NCBI Taxonomy" id="2585200"/>
    <lineage>
        <taxon>Bacteria</taxon>
        <taxon>Bacillati</taxon>
        <taxon>Actinomycetota</taxon>
        <taxon>Actinomycetes</taxon>
        <taxon>Streptosporangiales</taxon>
        <taxon>Thermomonosporaceae</taxon>
        <taxon>Actinomadura</taxon>
    </lineage>
</organism>
<dbReference type="EC" id="1.1.98.-" evidence="3"/>
<dbReference type="AlphaFoldDB" id="A0A7K0C3Z5"/>
<name>A0A7K0C3Z5_9ACTN</name>
<evidence type="ECO:0000313" key="4">
    <source>
        <dbReference type="Proteomes" id="UP000487268"/>
    </source>
</evidence>
<comment type="similarity">
    <text evidence="1">Belongs to the F420H(2)-dependent quinone reductase family.</text>
</comment>
<dbReference type="PANTHER" id="PTHR39428">
    <property type="entry name" value="F420H(2)-DEPENDENT QUINONE REDUCTASE RV1261C"/>
    <property type="match status" value="1"/>
</dbReference>
<dbReference type="InterPro" id="IPR012349">
    <property type="entry name" value="Split_barrel_FMN-bd"/>
</dbReference>
<dbReference type="Pfam" id="PF04075">
    <property type="entry name" value="F420H2_quin_red"/>
    <property type="match status" value="1"/>
</dbReference>
<gene>
    <name evidence="3" type="ORF">ACRB68_62540</name>
</gene>
<dbReference type="NCBIfam" id="TIGR00026">
    <property type="entry name" value="hi_GC_TIGR00026"/>
    <property type="match status" value="1"/>
</dbReference>
<dbReference type="Gene3D" id="2.30.110.10">
    <property type="entry name" value="Electron Transport, Fmn-binding Protein, Chain A"/>
    <property type="match status" value="1"/>
</dbReference>
<proteinExistence type="inferred from homology"/>
<dbReference type="RefSeq" id="WP_328595004.1">
    <property type="nucleotide sequence ID" value="NZ_WEGH01000004.1"/>
</dbReference>
<sequence length="142" mass="15829">MEEPTDSPTGWVASHIRNYVETDGQKGHLYQGMPTLLLTTRGRRTGTLRRTALIYGEAEGRHLLVASNGGSDQDPAWYLNLTADPEVNVQVGAEKFPAHARTASPDEKQKLWPVMTAVFPTYDTYQTKSTRDLPLIILEPHP</sequence>
<accession>A0A7K0C3Z5</accession>
<dbReference type="Proteomes" id="UP000487268">
    <property type="component" value="Unassembled WGS sequence"/>
</dbReference>
<comment type="catalytic activity">
    <reaction evidence="2">
        <text>oxidized coenzyme F420-(gamma-L-Glu)(n) + a quinol + H(+) = reduced coenzyme F420-(gamma-L-Glu)(n) + a quinone</text>
        <dbReference type="Rhea" id="RHEA:39663"/>
        <dbReference type="Rhea" id="RHEA-COMP:12939"/>
        <dbReference type="Rhea" id="RHEA-COMP:14378"/>
        <dbReference type="ChEBI" id="CHEBI:15378"/>
        <dbReference type="ChEBI" id="CHEBI:24646"/>
        <dbReference type="ChEBI" id="CHEBI:132124"/>
        <dbReference type="ChEBI" id="CHEBI:133980"/>
        <dbReference type="ChEBI" id="CHEBI:139511"/>
    </reaction>
</comment>
<keyword evidence="4" id="KW-1185">Reference proteome</keyword>
<evidence type="ECO:0000313" key="3">
    <source>
        <dbReference type="EMBL" id="MQY08148.1"/>
    </source>
</evidence>
<comment type="caution">
    <text evidence="3">The sequence shown here is derived from an EMBL/GenBank/DDBJ whole genome shotgun (WGS) entry which is preliminary data.</text>
</comment>